<dbReference type="Gene3D" id="1.10.287.130">
    <property type="match status" value="1"/>
</dbReference>
<comment type="catalytic activity">
    <reaction evidence="1">
        <text>ATP + protein L-histidine = ADP + protein N-phospho-L-histidine.</text>
        <dbReference type="EC" id="2.7.13.3"/>
    </reaction>
</comment>
<dbReference type="NCBIfam" id="TIGR00229">
    <property type="entry name" value="sensory_box"/>
    <property type="match status" value="1"/>
</dbReference>
<dbReference type="SMART" id="SM00387">
    <property type="entry name" value="HATPase_c"/>
    <property type="match status" value="1"/>
</dbReference>
<keyword evidence="14" id="KW-1185">Reference proteome</keyword>
<evidence type="ECO:0000256" key="1">
    <source>
        <dbReference type="ARBA" id="ARBA00000085"/>
    </source>
</evidence>
<keyword evidence="5" id="KW-0547">Nucleotide-binding</keyword>
<dbReference type="InterPro" id="IPR004358">
    <property type="entry name" value="Sig_transdc_His_kin-like_C"/>
</dbReference>
<dbReference type="InterPro" id="IPR003594">
    <property type="entry name" value="HATPase_dom"/>
</dbReference>
<dbReference type="InterPro" id="IPR005467">
    <property type="entry name" value="His_kinase_dom"/>
</dbReference>
<protein>
    <recommendedName>
        <fullName evidence="2">histidine kinase</fullName>
        <ecNumber evidence="2">2.7.13.3</ecNumber>
    </recommendedName>
</protein>
<feature type="domain" description="Response regulatory" evidence="11">
    <location>
        <begin position="3"/>
        <end position="118"/>
    </location>
</feature>
<dbReference type="InterPro" id="IPR001610">
    <property type="entry name" value="PAC"/>
</dbReference>
<dbReference type="EC" id="2.7.13.3" evidence="2"/>
<keyword evidence="4" id="KW-0808">Transferase</keyword>
<dbReference type="InterPro" id="IPR035965">
    <property type="entry name" value="PAS-like_dom_sf"/>
</dbReference>
<dbReference type="CDD" id="cd00156">
    <property type="entry name" value="REC"/>
    <property type="match status" value="1"/>
</dbReference>
<keyword evidence="6" id="KW-0418">Kinase</keyword>
<dbReference type="InterPro" id="IPR036890">
    <property type="entry name" value="HATPase_C_sf"/>
</dbReference>
<evidence type="ECO:0000256" key="6">
    <source>
        <dbReference type="ARBA" id="ARBA00022777"/>
    </source>
</evidence>
<evidence type="ECO:0000256" key="2">
    <source>
        <dbReference type="ARBA" id="ARBA00012438"/>
    </source>
</evidence>
<feature type="domain" description="Response regulatory" evidence="11">
    <location>
        <begin position="513"/>
        <end position="627"/>
    </location>
</feature>
<dbReference type="RefSeq" id="WP_215628457.1">
    <property type="nucleotide sequence ID" value="NZ_CP067089.2"/>
</dbReference>
<dbReference type="Gene3D" id="3.40.50.2300">
    <property type="match status" value="2"/>
</dbReference>
<dbReference type="InterPro" id="IPR000700">
    <property type="entry name" value="PAS-assoc_C"/>
</dbReference>
<dbReference type="SUPFAM" id="SSF52172">
    <property type="entry name" value="CheY-like"/>
    <property type="match status" value="2"/>
</dbReference>
<dbReference type="SMART" id="SM00086">
    <property type="entry name" value="PAC"/>
    <property type="match status" value="1"/>
</dbReference>
<dbReference type="SUPFAM" id="SSF55874">
    <property type="entry name" value="ATPase domain of HSP90 chaperone/DNA topoisomerase II/histidine kinase"/>
    <property type="match status" value="1"/>
</dbReference>
<sequence length="627" mass="69527">MYRIVICEPEQDIARQAASILRDAGYDIAGIYRSFQDAGDLWGREKIDLALIDVSREEPQQSAKTALDLFETYNIPSVLLSDFDPGTAAGGLKYGLPFVYAGKDLDPKELKYGIEAMLYGRHMEQKLAECENRYRGFFENTLTANFIATLENIITDCNSSFAELLGFSGPEDAAGISLLDLFAFPSEGIRLLRKLFLDPKTSDCCRKTGEWVLRHKNGSHVFVLATVQLVYSPEGSPLELRGILLDLTEIRDLEEKLIQSRKMETIGRISGSIAHDFNNIITAIIGYCDLLKTSIGGDPDLSQDIDGILLAARKAGDLTRYMMSFSRNQPMHVAVINAEESIRGLEGIIRRLVPGTVKILFNFSAEEPYVFVNQGRFEQMIINLVMNAKDALRTSGFIEVSTRTISGRDISRPELAGNTWLEITVRDNGTGIAPGDLTKIFDPYFSTKAPDRGTGLGLQSVLTTVNHTGGHIFVDSEYGAGTKVLVFIPISRDKPSPAEEPLPEFRKVSRNSTIVLAEDDETLRNLLSKLLSKTGYRVIKLTNPGEASAAIQGETDFILLTDIVMPEMTGYTLAETVLAEAPGGKVLFMTGYNDEYSVPPALRNRKFRFIKKPFFYKDLISTLDELV</sequence>
<evidence type="ECO:0000256" key="8">
    <source>
        <dbReference type="ARBA" id="ARBA00023012"/>
    </source>
</evidence>
<dbReference type="CDD" id="cd00130">
    <property type="entry name" value="PAS"/>
    <property type="match status" value="1"/>
</dbReference>
<organism evidence="13 14">
    <name type="scientific">Breznakiella homolactica</name>
    <dbReference type="NCBI Taxonomy" id="2798577"/>
    <lineage>
        <taxon>Bacteria</taxon>
        <taxon>Pseudomonadati</taxon>
        <taxon>Spirochaetota</taxon>
        <taxon>Spirochaetia</taxon>
        <taxon>Spirochaetales</taxon>
        <taxon>Breznakiellaceae</taxon>
        <taxon>Breznakiella</taxon>
    </lineage>
</organism>
<dbReference type="CDD" id="cd00082">
    <property type="entry name" value="HisKA"/>
    <property type="match status" value="1"/>
</dbReference>
<evidence type="ECO:0000256" key="7">
    <source>
        <dbReference type="ARBA" id="ARBA00022840"/>
    </source>
</evidence>
<feature type="modified residue" description="4-aspartylphosphate" evidence="9">
    <location>
        <position position="562"/>
    </location>
</feature>
<dbReference type="InterPro" id="IPR003661">
    <property type="entry name" value="HisK_dim/P_dom"/>
</dbReference>
<dbReference type="PROSITE" id="PS50109">
    <property type="entry name" value="HIS_KIN"/>
    <property type="match status" value="1"/>
</dbReference>
<evidence type="ECO:0000256" key="5">
    <source>
        <dbReference type="ARBA" id="ARBA00022741"/>
    </source>
</evidence>
<dbReference type="SUPFAM" id="SSF47384">
    <property type="entry name" value="Homodimeric domain of signal transducing histidine kinase"/>
    <property type="match status" value="1"/>
</dbReference>
<keyword evidence="7" id="KW-0067">ATP-binding</keyword>
<dbReference type="Pfam" id="PF00072">
    <property type="entry name" value="Response_reg"/>
    <property type="match status" value="1"/>
</dbReference>
<name>A0A7T8BDD6_9SPIR</name>
<dbReference type="PRINTS" id="PR00344">
    <property type="entry name" value="BCTRLSENSOR"/>
</dbReference>
<dbReference type="InterPro" id="IPR001789">
    <property type="entry name" value="Sig_transdc_resp-reg_receiver"/>
</dbReference>
<dbReference type="PANTHER" id="PTHR43065">
    <property type="entry name" value="SENSOR HISTIDINE KINASE"/>
    <property type="match status" value="1"/>
</dbReference>
<dbReference type="InterPro" id="IPR036097">
    <property type="entry name" value="HisK_dim/P_sf"/>
</dbReference>
<dbReference type="Proteomes" id="UP000595917">
    <property type="component" value="Chromosome"/>
</dbReference>
<dbReference type="AlphaFoldDB" id="A0A7T8BDD6"/>
<dbReference type="SMART" id="SM00388">
    <property type="entry name" value="HisKA"/>
    <property type="match status" value="1"/>
</dbReference>
<dbReference type="Gene3D" id="3.30.565.10">
    <property type="entry name" value="Histidine kinase-like ATPase, C-terminal domain"/>
    <property type="match status" value="1"/>
</dbReference>
<proteinExistence type="predicted"/>
<keyword evidence="3 9" id="KW-0597">Phosphoprotein</keyword>
<evidence type="ECO:0000259" key="10">
    <source>
        <dbReference type="PROSITE" id="PS50109"/>
    </source>
</evidence>
<dbReference type="InterPro" id="IPR000014">
    <property type="entry name" value="PAS"/>
</dbReference>
<feature type="modified residue" description="4-aspartylphosphate" evidence="9">
    <location>
        <position position="53"/>
    </location>
</feature>
<dbReference type="InterPro" id="IPR011006">
    <property type="entry name" value="CheY-like_superfamily"/>
</dbReference>
<evidence type="ECO:0000259" key="12">
    <source>
        <dbReference type="PROSITE" id="PS50113"/>
    </source>
</evidence>
<accession>A0A7T8BDD6</accession>
<evidence type="ECO:0000259" key="11">
    <source>
        <dbReference type="PROSITE" id="PS50110"/>
    </source>
</evidence>
<dbReference type="PANTHER" id="PTHR43065:SF46">
    <property type="entry name" value="C4-DICARBOXYLATE TRANSPORT SENSOR PROTEIN DCTB"/>
    <property type="match status" value="1"/>
</dbReference>
<dbReference type="PROSITE" id="PS50113">
    <property type="entry name" value="PAC"/>
    <property type="match status" value="1"/>
</dbReference>
<evidence type="ECO:0000313" key="13">
    <source>
        <dbReference type="EMBL" id="QQO11148.1"/>
    </source>
</evidence>
<dbReference type="KEGG" id="bhc:JFL75_09615"/>
<evidence type="ECO:0000313" key="14">
    <source>
        <dbReference type="Proteomes" id="UP000595917"/>
    </source>
</evidence>
<keyword evidence="8" id="KW-0902">Two-component regulatory system</keyword>
<dbReference type="Pfam" id="PF02518">
    <property type="entry name" value="HATPase_c"/>
    <property type="match status" value="1"/>
</dbReference>
<dbReference type="GO" id="GO:0000155">
    <property type="term" value="F:phosphorelay sensor kinase activity"/>
    <property type="evidence" value="ECO:0007669"/>
    <property type="project" value="InterPro"/>
</dbReference>
<reference evidence="13" key="1">
    <citation type="submission" date="2021-01" db="EMBL/GenBank/DDBJ databases">
        <title>Description of Breznakiella homolactica.</title>
        <authorList>
            <person name="Song Y."/>
            <person name="Brune A."/>
        </authorList>
    </citation>
    <scope>NUCLEOTIDE SEQUENCE</scope>
    <source>
        <strain evidence="13">RmG30</strain>
    </source>
</reference>
<evidence type="ECO:0000256" key="9">
    <source>
        <dbReference type="PROSITE-ProRule" id="PRU00169"/>
    </source>
</evidence>
<dbReference type="Pfam" id="PF00512">
    <property type="entry name" value="HisKA"/>
    <property type="match status" value="1"/>
</dbReference>
<evidence type="ECO:0000256" key="3">
    <source>
        <dbReference type="ARBA" id="ARBA00022553"/>
    </source>
</evidence>
<feature type="domain" description="PAC" evidence="12">
    <location>
        <begin position="207"/>
        <end position="259"/>
    </location>
</feature>
<dbReference type="SMART" id="SM00448">
    <property type="entry name" value="REC"/>
    <property type="match status" value="1"/>
</dbReference>
<dbReference type="GO" id="GO:0005524">
    <property type="term" value="F:ATP binding"/>
    <property type="evidence" value="ECO:0007669"/>
    <property type="project" value="UniProtKB-KW"/>
</dbReference>
<dbReference type="PROSITE" id="PS50110">
    <property type="entry name" value="RESPONSE_REGULATORY"/>
    <property type="match status" value="2"/>
</dbReference>
<gene>
    <name evidence="13" type="ORF">JFL75_09615</name>
</gene>
<feature type="domain" description="Histidine kinase" evidence="10">
    <location>
        <begin position="272"/>
        <end position="492"/>
    </location>
</feature>
<dbReference type="SUPFAM" id="SSF55785">
    <property type="entry name" value="PYP-like sensor domain (PAS domain)"/>
    <property type="match status" value="1"/>
</dbReference>
<evidence type="ECO:0000256" key="4">
    <source>
        <dbReference type="ARBA" id="ARBA00022679"/>
    </source>
</evidence>
<dbReference type="Pfam" id="PF13426">
    <property type="entry name" value="PAS_9"/>
    <property type="match status" value="1"/>
</dbReference>
<dbReference type="Gene3D" id="3.30.450.20">
    <property type="entry name" value="PAS domain"/>
    <property type="match status" value="1"/>
</dbReference>
<dbReference type="EMBL" id="CP067089">
    <property type="protein sequence ID" value="QQO11148.1"/>
    <property type="molecule type" value="Genomic_DNA"/>
</dbReference>